<reference evidence="9" key="1">
    <citation type="submission" date="2020-01" db="EMBL/GenBank/DDBJ databases">
        <title>Identification and distribution of gene clusters putatively required for synthesis of sphingolipid metabolism inhibitors in phylogenetically diverse species of the filamentous fungus Fusarium.</title>
        <authorList>
            <person name="Kim H.-S."/>
            <person name="Busman M."/>
            <person name="Brown D.W."/>
            <person name="Divon H."/>
            <person name="Uhlig S."/>
            <person name="Proctor R.H."/>
        </authorList>
    </citation>
    <scope>NUCLEOTIDE SEQUENCE</scope>
    <source>
        <strain evidence="9">NRRL 53441</strain>
    </source>
</reference>
<protein>
    <submittedName>
        <fullName evidence="9">Elongation factor 1-gamma</fullName>
    </submittedName>
</protein>
<evidence type="ECO:0000259" key="8">
    <source>
        <dbReference type="PROSITE" id="PS50405"/>
    </source>
</evidence>
<proteinExistence type="inferred from homology"/>
<feature type="region of interest" description="Disordered" evidence="5">
    <location>
        <begin position="221"/>
        <end position="276"/>
    </location>
</feature>
<evidence type="ECO:0000256" key="3">
    <source>
        <dbReference type="ARBA" id="ARBA00022917"/>
    </source>
</evidence>
<dbReference type="Gene3D" id="3.40.30.10">
    <property type="entry name" value="Glutaredoxin"/>
    <property type="match status" value="1"/>
</dbReference>
<dbReference type="Pfam" id="PF00043">
    <property type="entry name" value="GST_C"/>
    <property type="match status" value="1"/>
</dbReference>
<dbReference type="Pfam" id="PF00647">
    <property type="entry name" value="EF1G"/>
    <property type="match status" value="1"/>
</dbReference>
<evidence type="ECO:0000313" key="10">
    <source>
        <dbReference type="Proteomes" id="UP000605986"/>
    </source>
</evidence>
<gene>
    <name evidence="9" type="ORF">F53441_2417</name>
</gene>
<evidence type="ECO:0000256" key="4">
    <source>
        <dbReference type="PROSITE-ProRule" id="PRU00519"/>
    </source>
</evidence>
<name>A0A8H4PC25_9HYPO</name>
<comment type="caution">
    <text evidence="9">The sequence shown here is derived from an EMBL/GenBank/DDBJ whole genome shotgun (WGS) entry which is preliminary data.</text>
</comment>
<keyword evidence="2 4" id="KW-0251">Elongation factor</keyword>
<dbReference type="InterPro" id="IPR010987">
    <property type="entry name" value="Glutathione-S-Trfase_C-like"/>
</dbReference>
<dbReference type="GO" id="GO:0003746">
    <property type="term" value="F:translation elongation factor activity"/>
    <property type="evidence" value="ECO:0007669"/>
    <property type="project" value="UniProtKB-UniRule"/>
</dbReference>
<dbReference type="OrthoDB" id="249703at2759"/>
<dbReference type="FunFam" id="3.40.30.10:FF:000142">
    <property type="entry name" value="Elongation factor 1 gamma"/>
    <property type="match status" value="1"/>
</dbReference>
<dbReference type="InterPro" id="IPR036249">
    <property type="entry name" value="Thioredoxin-like_sf"/>
</dbReference>
<evidence type="ECO:0000256" key="5">
    <source>
        <dbReference type="SAM" id="MobiDB-lite"/>
    </source>
</evidence>
<dbReference type="PROSITE" id="PS50405">
    <property type="entry name" value="GST_CTER"/>
    <property type="match status" value="1"/>
</dbReference>
<dbReference type="PANTHER" id="PTHR43986">
    <property type="entry name" value="ELONGATION FACTOR 1-GAMMA"/>
    <property type="match status" value="1"/>
</dbReference>
<feature type="domain" description="GST C-terminal" evidence="8">
    <location>
        <begin position="97"/>
        <end position="223"/>
    </location>
</feature>
<dbReference type="InterPro" id="IPR050802">
    <property type="entry name" value="EF-GSTs"/>
</dbReference>
<dbReference type="EMBL" id="JAADJG010000100">
    <property type="protein sequence ID" value="KAF4455267.1"/>
    <property type="molecule type" value="Genomic_DNA"/>
</dbReference>
<dbReference type="FunFam" id="1.20.1050.10:FF:000006">
    <property type="entry name" value="Elongation factor 1 gamma"/>
    <property type="match status" value="1"/>
</dbReference>
<dbReference type="CDD" id="cd03044">
    <property type="entry name" value="GST_N_EF1Bgamma"/>
    <property type="match status" value="1"/>
</dbReference>
<dbReference type="SUPFAM" id="SSF89942">
    <property type="entry name" value="eEF1-gamma domain"/>
    <property type="match status" value="1"/>
</dbReference>
<dbReference type="SFLD" id="SFLDS00019">
    <property type="entry name" value="Glutathione_Transferase_(cytos"/>
    <property type="match status" value="1"/>
</dbReference>
<dbReference type="GO" id="GO:0005737">
    <property type="term" value="C:cytoplasm"/>
    <property type="evidence" value="ECO:0007669"/>
    <property type="project" value="TreeGrafter"/>
</dbReference>
<dbReference type="InterPro" id="IPR004045">
    <property type="entry name" value="Glutathione_S-Trfase_N"/>
</dbReference>
<sequence length="432" mass="48746">MAFGTLFTRESVVTDWSWFFQGNCRSTAIRAVAKANDIELNIVEAEKGNATAEHLKANGLGKIPAFVGEDGFALSECIAIAIYITSQNEKTTLLGKTKQDYASILKWMSFFNTEVLNSLVGWFGPLKGDAPYNKKSIDEASKAALKAFSVVEEHLLHNTFLVGERITLADLFAAAVATRGFQYFFDKQWRSENVAVYRWFETVRSQPIFAEVAEKFELLDTPALTNTPPKKPEQPKKEKKEKKEKEAALAAAAPAAAAAEEPAEAPAAPKPKHPLEALGRPSFPLDEWKRQYSNIKDHNEAMKFFWDNFNFEEWSLWKVDYKYNDELTLTFMSNNLIGGFNNRLEGSRKYIFGCAAVYGENNDSVIQGAFVIRGQEHIPAFDVAPDWESYSFEKLDPTNPEHKQFIEDAWGWEKPITVNGKEYKLADGKVFK</sequence>
<organism evidence="9 10">
    <name type="scientific">Fusarium austroafricanum</name>
    <dbReference type="NCBI Taxonomy" id="2364996"/>
    <lineage>
        <taxon>Eukaryota</taxon>
        <taxon>Fungi</taxon>
        <taxon>Dikarya</taxon>
        <taxon>Ascomycota</taxon>
        <taxon>Pezizomycotina</taxon>
        <taxon>Sordariomycetes</taxon>
        <taxon>Hypocreomycetidae</taxon>
        <taxon>Hypocreales</taxon>
        <taxon>Nectriaceae</taxon>
        <taxon>Fusarium</taxon>
        <taxon>Fusarium concolor species complex</taxon>
    </lineage>
</organism>
<keyword evidence="10" id="KW-1185">Reference proteome</keyword>
<feature type="compositionally biased region" description="Low complexity" evidence="5">
    <location>
        <begin position="248"/>
        <end position="267"/>
    </location>
</feature>
<feature type="domain" description="EF-1-gamma C-terminal" evidence="6">
    <location>
        <begin position="271"/>
        <end position="432"/>
    </location>
</feature>
<dbReference type="PROSITE" id="PS50040">
    <property type="entry name" value="EF1G_C"/>
    <property type="match status" value="1"/>
</dbReference>
<dbReference type="InterPro" id="IPR036433">
    <property type="entry name" value="EF1B_G_C_sf"/>
</dbReference>
<dbReference type="InterPro" id="IPR036282">
    <property type="entry name" value="Glutathione-S-Trfase_C_sf"/>
</dbReference>
<evidence type="ECO:0000259" key="6">
    <source>
        <dbReference type="PROSITE" id="PS50040"/>
    </source>
</evidence>
<dbReference type="GO" id="GO:0005634">
    <property type="term" value="C:nucleus"/>
    <property type="evidence" value="ECO:0007669"/>
    <property type="project" value="TreeGrafter"/>
</dbReference>
<evidence type="ECO:0000313" key="9">
    <source>
        <dbReference type="EMBL" id="KAF4455267.1"/>
    </source>
</evidence>
<dbReference type="PROSITE" id="PS50404">
    <property type="entry name" value="GST_NTER"/>
    <property type="match status" value="1"/>
</dbReference>
<evidence type="ECO:0000256" key="2">
    <source>
        <dbReference type="ARBA" id="ARBA00022768"/>
    </source>
</evidence>
<dbReference type="Gene3D" id="3.30.70.1010">
    <property type="entry name" value="Translation elongation factor EF1B, gamma chain, conserved domain"/>
    <property type="match status" value="1"/>
</dbReference>
<evidence type="ECO:0000259" key="7">
    <source>
        <dbReference type="PROSITE" id="PS50404"/>
    </source>
</evidence>
<comment type="similarity">
    <text evidence="1">Belongs to the GST superfamily.</text>
</comment>
<evidence type="ECO:0000256" key="1">
    <source>
        <dbReference type="ARBA" id="ARBA00007409"/>
    </source>
</evidence>
<dbReference type="InterPro" id="IPR001662">
    <property type="entry name" value="EF1B_G_C"/>
</dbReference>
<dbReference type="SFLD" id="SFLDG00358">
    <property type="entry name" value="Main_(cytGST)"/>
    <property type="match status" value="1"/>
</dbReference>
<dbReference type="Gene3D" id="1.20.1050.10">
    <property type="match status" value="1"/>
</dbReference>
<dbReference type="Proteomes" id="UP000605986">
    <property type="component" value="Unassembled WGS sequence"/>
</dbReference>
<keyword evidence="3 4" id="KW-0648">Protein biosynthesis</keyword>
<dbReference type="SUPFAM" id="SSF47616">
    <property type="entry name" value="GST C-terminal domain-like"/>
    <property type="match status" value="1"/>
</dbReference>
<dbReference type="FunFam" id="3.30.70.1010:FF:000001">
    <property type="entry name" value="Elongation factor 1-gamma 1"/>
    <property type="match status" value="1"/>
</dbReference>
<dbReference type="InterPro" id="IPR004046">
    <property type="entry name" value="GST_C"/>
</dbReference>
<dbReference type="SMART" id="SM01183">
    <property type="entry name" value="EF1G"/>
    <property type="match status" value="1"/>
</dbReference>
<dbReference type="PANTHER" id="PTHR43986:SF1">
    <property type="entry name" value="ELONGATION FACTOR 1-GAMMA"/>
    <property type="match status" value="1"/>
</dbReference>
<feature type="domain" description="GST N-terminal" evidence="7">
    <location>
        <begin position="11"/>
        <end position="92"/>
    </location>
</feature>
<dbReference type="InterPro" id="IPR040079">
    <property type="entry name" value="Glutathione_S-Trfase"/>
</dbReference>
<dbReference type="AlphaFoldDB" id="A0A8H4PC25"/>
<feature type="compositionally biased region" description="Basic and acidic residues" evidence="5">
    <location>
        <begin position="230"/>
        <end position="247"/>
    </location>
</feature>
<dbReference type="Pfam" id="PF02798">
    <property type="entry name" value="GST_N"/>
    <property type="match status" value="1"/>
</dbReference>
<accession>A0A8H4PC25</accession>
<dbReference type="CDD" id="cd03181">
    <property type="entry name" value="GST_C_EF1Bgamma_like"/>
    <property type="match status" value="1"/>
</dbReference>
<dbReference type="SUPFAM" id="SSF52833">
    <property type="entry name" value="Thioredoxin-like"/>
    <property type="match status" value="1"/>
</dbReference>